<dbReference type="CDD" id="cd01926">
    <property type="entry name" value="cyclophilin_ABH_like"/>
    <property type="match status" value="1"/>
</dbReference>
<dbReference type="GO" id="GO:0016018">
    <property type="term" value="F:cyclosporin A binding"/>
    <property type="evidence" value="ECO:0007669"/>
    <property type="project" value="TreeGrafter"/>
</dbReference>
<organism evidence="7 8">
    <name type="scientific">Ziziphus jujuba var. spinosa</name>
    <dbReference type="NCBI Taxonomy" id="714518"/>
    <lineage>
        <taxon>Eukaryota</taxon>
        <taxon>Viridiplantae</taxon>
        <taxon>Streptophyta</taxon>
        <taxon>Embryophyta</taxon>
        <taxon>Tracheophyta</taxon>
        <taxon>Spermatophyta</taxon>
        <taxon>Magnoliopsida</taxon>
        <taxon>eudicotyledons</taxon>
        <taxon>Gunneridae</taxon>
        <taxon>Pentapetalae</taxon>
        <taxon>rosids</taxon>
        <taxon>fabids</taxon>
        <taxon>Rosales</taxon>
        <taxon>Rhamnaceae</taxon>
        <taxon>Paliureae</taxon>
        <taxon>Ziziphus</taxon>
    </lineage>
</organism>
<evidence type="ECO:0000256" key="3">
    <source>
        <dbReference type="ARBA" id="ARBA00023110"/>
    </source>
</evidence>
<dbReference type="PROSITE" id="PS00170">
    <property type="entry name" value="CSA_PPIASE_1"/>
    <property type="match status" value="1"/>
</dbReference>
<comment type="caution">
    <text evidence="7">The sequence shown here is derived from an EMBL/GenBank/DDBJ whole genome shotgun (WGS) entry which is preliminary data.</text>
</comment>
<dbReference type="Gene3D" id="2.40.100.10">
    <property type="entry name" value="Cyclophilin-like"/>
    <property type="match status" value="1"/>
</dbReference>
<dbReference type="PROSITE" id="PS50072">
    <property type="entry name" value="CSA_PPIASE_2"/>
    <property type="match status" value="1"/>
</dbReference>
<feature type="compositionally biased region" description="Low complexity" evidence="5">
    <location>
        <begin position="628"/>
        <end position="641"/>
    </location>
</feature>
<dbReference type="PRINTS" id="PR00153">
    <property type="entry name" value="CSAPPISMRASE"/>
</dbReference>
<dbReference type="EC" id="5.2.1.8" evidence="2"/>
<feature type="compositionally biased region" description="Basic and acidic residues" evidence="5">
    <location>
        <begin position="448"/>
        <end position="458"/>
    </location>
</feature>
<dbReference type="InterPro" id="IPR020892">
    <property type="entry name" value="Cyclophilin-type_PPIase_CS"/>
</dbReference>
<gene>
    <name evidence="7" type="ORF">FEM48_Zijuj09G0046400</name>
</gene>
<sequence length="775" mass="87464">MKILGKDPYRARTKVPVRAFILILADALLAAVVSLSEFRFEFTHSESRSAKCLFEVRFNGLGLDLEQLVFGNMVKKKNPFVFLDVSIDGDRMERIVIELFADVVPKTAENFRALCTEAVKSDYLVSIACYLILGLNSMKTSYAIILLYCLQYRIKKKKNGILGEKGIGKYTGKPLHYKGSHFHRIIKGFMAQGGDFSNGNGTGGESIYGGKFADENFKLTHDGPGLLSMANSGPNTNGSQFFIIFKRQPHLDGKHVVFGKVVKGINAVQKIEMVGTADGKPSGTVKIVDCGDNAESKIHHSVEKDKGKKRKSGKIPSSGNVSDEEVRGRKKSLKEKRKKRRRRRYSSSDSYSSKTESDSDNTDSDSDSESDTASDSEKSPSDSSSSDGRHRKRKSSKRDKNQHRRKRGDRRRERKRRRHDKRSRRKPKRRSDSSSDTESEWYIGSRSSSDDDKNDHRTSSRKTNNLNDAENKQPRNLELMGDFYVSDMKDSPHVLRETVQKDVEIKTTENNSSQEEGELSPKNELLNNGHDTEPKSVNLHSHSDDTNSSRSPTPKRSRNWPRSIPRMSPRRISGASPLGGFVHKGSEPSASDHGRELSRSTSPNGTSKRVRKGRGFTERYSFARRYRTPSPERSPRSSYQYGGRNMYRRNNDRFQRRRSRSRSASLSPGHYRGRNKDRSQSPTHSPNPLDKRPIVSDRLKSRLGPRSEHQRSPDRGRMKSRSRSGSEESSRSRSVDATPPKSRKRTSISRSRSRSSSLSGQRGLVSYGDASPDTR</sequence>
<proteinExistence type="inferred from homology"/>
<evidence type="ECO:0000313" key="8">
    <source>
        <dbReference type="Proteomes" id="UP000813462"/>
    </source>
</evidence>
<evidence type="ECO:0000259" key="6">
    <source>
        <dbReference type="PROSITE" id="PS50072"/>
    </source>
</evidence>
<feature type="region of interest" description="Disordered" evidence="5">
    <location>
        <begin position="296"/>
        <end position="775"/>
    </location>
</feature>
<feature type="compositionally biased region" description="Low complexity" evidence="5">
    <location>
        <begin position="561"/>
        <end position="573"/>
    </location>
</feature>
<dbReference type="GO" id="GO:0005737">
    <property type="term" value="C:cytoplasm"/>
    <property type="evidence" value="ECO:0007669"/>
    <property type="project" value="TreeGrafter"/>
</dbReference>
<dbReference type="EMBL" id="JAEACU010000009">
    <property type="protein sequence ID" value="KAH7517277.1"/>
    <property type="molecule type" value="Genomic_DNA"/>
</dbReference>
<evidence type="ECO:0000313" key="7">
    <source>
        <dbReference type="EMBL" id="KAH7517277.1"/>
    </source>
</evidence>
<dbReference type="PANTHER" id="PTHR11071">
    <property type="entry name" value="PEPTIDYL-PROLYL CIS-TRANS ISOMERASE"/>
    <property type="match status" value="1"/>
</dbReference>
<evidence type="ECO:0000256" key="4">
    <source>
        <dbReference type="ARBA" id="ARBA00023235"/>
    </source>
</evidence>
<dbReference type="GO" id="GO:0003755">
    <property type="term" value="F:peptidyl-prolyl cis-trans isomerase activity"/>
    <property type="evidence" value="ECO:0007669"/>
    <property type="project" value="UniProtKB-KW"/>
</dbReference>
<feature type="compositionally biased region" description="Basic and acidic residues" evidence="5">
    <location>
        <begin position="724"/>
        <end position="734"/>
    </location>
</feature>
<feature type="compositionally biased region" description="Basic and acidic residues" evidence="5">
    <location>
        <begin position="487"/>
        <end position="507"/>
    </location>
</feature>
<feature type="domain" description="PPIase cyclophilin-type" evidence="6">
    <location>
        <begin position="82"/>
        <end position="292"/>
    </location>
</feature>
<feature type="compositionally biased region" description="Basic residues" evidence="5">
    <location>
        <begin position="328"/>
        <end position="345"/>
    </location>
</feature>
<dbReference type="AlphaFoldDB" id="A0A978UQX7"/>
<dbReference type="InterPro" id="IPR002130">
    <property type="entry name" value="Cyclophilin-type_PPIase_dom"/>
</dbReference>
<evidence type="ECO:0000256" key="2">
    <source>
        <dbReference type="ARBA" id="ARBA00013194"/>
    </source>
</evidence>
<evidence type="ECO:0000256" key="1">
    <source>
        <dbReference type="ARBA" id="ARBA00007365"/>
    </source>
</evidence>
<dbReference type="SUPFAM" id="SSF50891">
    <property type="entry name" value="Cyclophilin-like"/>
    <property type="match status" value="1"/>
</dbReference>
<accession>A0A978UQX7</accession>
<evidence type="ECO:0000256" key="5">
    <source>
        <dbReference type="SAM" id="MobiDB-lite"/>
    </source>
</evidence>
<dbReference type="GO" id="GO:0006457">
    <property type="term" value="P:protein folding"/>
    <property type="evidence" value="ECO:0007669"/>
    <property type="project" value="InterPro"/>
</dbReference>
<name>A0A978UQX7_ZIZJJ</name>
<feature type="compositionally biased region" description="Basic residues" evidence="5">
    <location>
        <begin position="741"/>
        <end position="753"/>
    </location>
</feature>
<feature type="compositionally biased region" description="Basic and acidic residues" evidence="5">
    <location>
        <begin position="296"/>
        <end position="306"/>
    </location>
</feature>
<feature type="compositionally biased region" description="Basic and acidic residues" evidence="5">
    <location>
        <begin position="584"/>
        <end position="598"/>
    </location>
</feature>
<dbReference type="PANTHER" id="PTHR11071:SF447">
    <property type="entry name" value="PEPTIDYL-PROLYL CIS-TRANS ISOMERASE CYP63"/>
    <property type="match status" value="1"/>
</dbReference>
<feature type="compositionally biased region" description="Basic and acidic residues" evidence="5">
    <location>
        <begin position="689"/>
        <end position="717"/>
    </location>
</feature>
<feature type="compositionally biased region" description="Basic residues" evidence="5">
    <location>
        <begin position="389"/>
        <end position="429"/>
    </location>
</feature>
<comment type="similarity">
    <text evidence="1">Belongs to the cyclophilin-type PPIase family.</text>
</comment>
<keyword evidence="3" id="KW-0697">Rotamase</keyword>
<keyword evidence="4" id="KW-0413">Isomerase</keyword>
<dbReference type="InterPro" id="IPR029000">
    <property type="entry name" value="Cyclophilin-like_dom_sf"/>
</dbReference>
<reference evidence="7" key="1">
    <citation type="journal article" date="2021" name="Front. Plant Sci.">
        <title>Chromosome-Scale Genome Assembly for Chinese Sour Jujube and Insights Into Its Genome Evolution and Domestication Signature.</title>
        <authorList>
            <person name="Shen L.-Y."/>
            <person name="Luo H."/>
            <person name="Wang X.-L."/>
            <person name="Wang X.-M."/>
            <person name="Qiu X.-J."/>
            <person name="Liu H."/>
            <person name="Zhou S.-S."/>
            <person name="Jia K.-H."/>
            <person name="Nie S."/>
            <person name="Bao Y.-T."/>
            <person name="Zhang R.-G."/>
            <person name="Yun Q.-Z."/>
            <person name="Chai Y.-H."/>
            <person name="Lu J.-Y."/>
            <person name="Li Y."/>
            <person name="Zhao S.-W."/>
            <person name="Mao J.-F."/>
            <person name="Jia S.-G."/>
            <person name="Mao Y.-M."/>
        </authorList>
    </citation>
    <scope>NUCLEOTIDE SEQUENCE</scope>
    <source>
        <strain evidence="7">AT0</strain>
        <tissue evidence="7">Leaf</tissue>
    </source>
</reference>
<dbReference type="Proteomes" id="UP000813462">
    <property type="component" value="Unassembled WGS sequence"/>
</dbReference>
<dbReference type="Pfam" id="PF00160">
    <property type="entry name" value="Pro_isomerase"/>
    <property type="match status" value="1"/>
</dbReference>
<feature type="compositionally biased region" description="Acidic residues" evidence="5">
    <location>
        <begin position="358"/>
        <end position="374"/>
    </location>
</feature>
<protein>
    <recommendedName>
        <fullName evidence="2">peptidylprolyl isomerase</fullName>
        <ecNumber evidence="2">5.2.1.8</ecNumber>
    </recommendedName>
</protein>